<gene>
    <name evidence="1" type="ORF">Goe8_c00440</name>
</gene>
<protein>
    <submittedName>
        <fullName evidence="1">Uncharacterized protein</fullName>
    </submittedName>
</protein>
<accession>A0A516KMK7</accession>
<dbReference type="Pfam" id="PF23828">
    <property type="entry name" value="DUF7198"/>
    <property type="match status" value="1"/>
</dbReference>
<proteinExistence type="predicted"/>
<dbReference type="Proteomes" id="UP000317800">
    <property type="component" value="Segment"/>
</dbReference>
<name>A0A516KMK7_9CAUD</name>
<organism evidence="1 2">
    <name type="scientific">Bacillus phage vB_BmeM-Goe8</name>
    <dbReference type="NCBI Taxonomy" id="2593638"/>
    <lineage>
        <taxon>Viruses</taxon>
        <taxon>Duplodnaviria</taxon>
        <taxon>Heunggongvirae</taxon>
        <taxon>Uroviricota</taxon>
        <taxon>Caudoviricetes</taxon>
        <taxon>Herelleviridae</taxon>
        <taxon>Bastillevirinae</taxon>
        <taxon>Goettingenvirus</taxon>
        <taxon>Goettingenvirus goe8</taxon>
    </lineage>
</organism>
<evidence type="ECO:0000313" key="2">
    <source>
        <dbReference type="Proteomes" id="UP000317800"/>
    </source>
</evidence>
<keyword evidence="2" id="KW-1185">Reference proteome</keyword>
<dbReference type="InterPro" id="IPR055622">
    <property type="entry name" value="DUF7198"/>
</dbReference>
<dbReference type="EMBL" id="MN043729">
    <property type="protein sequence ID" value="QDP42828.1"/>
    <property type="molecule type" value="Genomic_DNA"/>
</dbReference>
<reference evidence="1 2" key="1">
    <citation type="submission" date="2019-06" db="EMBL/GenBank/DDBJ databases">
        <authorList>
            <person name="Hertel R."/>
        </authorList>
    </citation>
    <scope>NUCLEOTIDE SEQUENCE [LARGE SCALE GENOMIC DNA]</scope>
</reference>
<sequence length="226" mass="25617">MAVRSAKKEVKLYKQTIENVVNELKDIIIEEEVNKMNMDKGNNKNRLDHEFTTRVTQPLTERFFVEEEKGLTLTDLITRKATDEDYAEIVDMLAHLARKTFKDYNFLIARSSDETKDTHFLQVVSHSSEEPGLHKKIFRKAIDCGAEYEVLVEKFAASVAKGEVIDLGEDVIVIVDDNTGNPPTGVSPINSGIEGGEIAFIISFIKKENYDEWAKNTFPEEEEAAE</sequence>
<evidence type="ECO:0000313" key="1">
    <source>
        <dbReference type="EMBL" id="QDP42828.1"/>
    </source>
</evidence>